<dbReference type="AlphaFoldDB" id="F4QFE3"/>
<keyword evidence="3" id="KW-1185">Reference proteome</keyword>
<dbReference type="RefSeq" id="XP_004350154.1">
    <property type="nucleotide sequence ID" value="XM_004350104.1"/>
</dbReference>
<dbReference type="Proteomes" id="UP000007797">
    <property type="component" value="Unassembled WGS sequence"/>
</dbReference>
<name>F4QFE3_CACFS</name>
<dbReference type="GeneID" id="14866219"/>
<gene>
    <name evidence="2" type="ORF">DFA_11211</name>
</gene>
<sequence length="43" mass="5039">MNNNNNNNNIKEVDDKDEKSCYVIKDKQDHKSSSTSSNVRVYY</sequence>
<feature type="region of interest" description="Disordered" evidence="1">
    <location>
        <begin position="23"/>
        <end position="43"/>
    </location>
</feature>
<evidence type="ECO:0000256" key="1">
    <source>
        <dbReference type="SAM" id="MobiDB-lite"/>
    </source>
</evidence>
<feature type="compositionally biased region" description="Basic and acidic residues" evidence="1">
    <location>
        <begin position="23"/>
        <end position="32"/>
    </location>
</feature>
<evidence type="ECO:0000313" key="2">
    <source>
        <dbReference type="EMBL" id="EGG13450.1"/>
    </source>
</evidence>
<accession>F4QFE3</accession>
<feature type="compositionally biased region" description="Polar residues" evidence="1">
    <location>
        <begin position="33"/>
        <end position="43"/>
    </location>
</feature>
<dbReference type="KEGG" id="dfa:DFA_11211"/>
<dbReference type="EMBL" id="GL883029">
    <property type="protein sequence ID" value="EGG13450.1"/>
    <property type="molecule type" value="Genomic_DNA"/>
</dbReference>
<proteinExistence type="predicted"/>
<reference evidence="3" key="1">
    <citation type="journal article" date="2011" name="Genome Res.">
        <title>Phylogeny-wide analysis of social amoeba genomes highlights ancient origins for complex intercellular communication.</title>
        <authorList>
            <person name="Heidel A.J."/>
            <person name="Lawal H.M."/>
            <person name="Felder M."/>
            <person name="Schilde C."/>
            <person name="Helps N.R."/>
            <person name="Tunggal B."/>
            <person name="Rivero F."/>
            <person name="John U."/>
            <person name="Schleicher M."/>
            <person name="Eichinger L."/>
            <person name="Platzer M."/>
            <person name="Noegel A.A."/>
            <person name="Schaap P."/>
            <person name="Gloeckner G."/>
        </authorList>
    </citation>
    <scope>NUCLEOTIDE SEQUENCE [LARGE SCALE GENOMIC DNA]</scope>
    <source>
        <strain evidence="3">SH3</strain>
    </source>
</reference>
<evidence type="ECO:0000313" key="3">
    <source>
        <dbReference type="Proteomes" id="UP000007797"/>
    </source>
</evidence>
<protein>
    <submittedName>
        <fullName evidence="2">Uncharacterized protein</fullName>
    </submittedName>
</protein>
<organism evidence="2 3">
    <name type="scientific">Cavenderia fasciculata</name>
    <name type="common">Slime mold</name>
    <name type="synonym">Dictyostelium fasciculatum</name>
    <dbReference type="NCBI Taxonomy" id="261658"/>
    <lineage>
        <taxon>Eukaryota</taxon>
        <taxon>Amoebozoa</taxon>
        <taxon>Evosea</taxon>
        <taxon>Eumycetozoa</taxon>
        <taxon>Dictyostelia</taxon>
        <taxon>Acytosteliales</taxon>
        <taxon>Cavenderiaceae</taxon>
        <taxon>Cavenderia</taxon>
    </lineage>
</organism>